<keyword evidence="9" id="KW-0472">Membrane</keyword>
<keyword evidence="9" id="KW-0812">Transmembrane</keyword>
<feature type="transmembrane region" description="Helical" evidence="9">
    <location>
        <begin position="6"/>
        <end position="24"/>
    </location>
</feature>
<dbReference type="Pfam" id="PF02875">
    <property type="entry name" value="Mur_ligase_C"/>
    <property type="match status" value="1"/>
</dbReference>
<dbReference type="GO" id="GO:0051301">
    <property type="term" value="P:cell division"/>
    <property type="evidence" value="ECO:0007669"/>
    <property type="project" value="UniProtKB-KW"/>
</dbReference>
<name>A0A380RVB2_FIBSU</name>
<dbReference type="GO" id="GO:0008360">
    <property type="term" value="P:regulation of cell shape"/>
    <property type="evidence" value="ECO:0007669"/>
    <property type="project" value="UniProtKB-KW"/>
</dbReference>
<dbReference type="InterPro" id="IPR000713">
    <property type="entry name" value="Mur_ligase_N"/>
</dbReference>
<evidence type="ECO:0000259" key="12">
    <source>
        <dbReference type="Pfam" id="PF08245"/>
    </source>
</evidence>
<dbReference type="Pfam" id="PF01225">
    <property type="entry name" value="Mur_ligase"/>
    <property type="match status" value="1"/>
</dbReference>
<dbReference type="Gene3D" id="3.40.1190.10">
    <property type="entry name" value="Mur-like, catalytic domain"/>
    <property type="match status" value="1"/>
</dbReference>
<dbReference type="InterPro" id="IPR013221">
    <property type="entry name" value="Mur_ligase_cen"/>
</dbReference>
<dbReference type="GO" id="GO:0005524">
    <property type="term" value="F:ATP binding"/>
    <property type="evidence" value="ECO:0007669"/>
    <property type="project" value="UniProtKB-KW"/>
</dbReference>
<protein>
    <submittedName>
        <fullName evidence="13">UDP-N-acetylmuramate--L-alanine ligase</fullName>
    </submittedName>
</protein>
<evidence type="ECO:0000256" key="7">
    <source>
        <dbReference type="ARBA" id="ARBA00023306"/>
    </source>
</evidence>
<evidence type="ECO:0000256" key="4">
    <source>
        <dbReference type="ARBA" id="ARBA00022840"/>
    </source>
</evidence>
<evidence type="ECO:0000313" key="13">
    <source>
        <dbReference type="EMBL" id="SUQ19500.1"/>
    </source>
</evidence>
<feature type="domain" description="Mur ligase central" evidence="12">
    <location>
        <begin position="117"/>
        <end position="294"/>
    </location>
</feature>
<keyword evidence="3" id="KW-0547">Nucleotide-binding</keyword>
<keyword evidence="6" id="KW-0573">Peptidoglycan synthesis</keyword>
<dbReference type="Pfam" id="PF08245">
    <property type="entry name" value="Mur_ligase_M"/>
    <property type="match status" value="1"/>
</dbReference>
<keyword evidence="2" id="KW-0132">Cell division</keyword>
<dbReference type="SUPFAM" id="SSF53623">
    <property type="entry name" value="MurD-like peptide ligases, catalytic domain"/>
    <property type="match status" value="1"/>
</dbReference>
<keyword evidence="5" id="KW-0133">Cell shape</keyword>
<keyword evidence="7" id="KW-0131">Cell cycle</keyword>
<accession>A0A380RVB2</accession>
<evidence type="ECO:0000256" key="9">
    <source>
        <dbReference type="SAM" id="Phobius"/>
    </source>
</evidence>
<organism evidence="13 14">
    <name type="scientific">Fibrobacter succinogenes</name>
    <name type="common">Bacteroides succinogenes</name>
    <dbReference type="NCBI Taxonomy" id="833"/>
    <lineage>
        <taxon>Bacteria</taxon>
        <taxon>Pseudomonadati</taxon>
        <taxon>Fibrobacterota</taxon>
        <taxon>Fibrobacteria</taxon>
        <taxon>Fibrobacterales</taxon>
        <taxon>Fibrobacteraceae</taxon>
        <taxon>Fibrobacter</taxon>
    </lineage>
</organism>
<dbReference type="GO" id="GO:0071555">
    <property type="term" value="P:cell wall organization"/>
    <property type="evidence" value="ECO:0007669"/>
    <property type="project" value="UniProtKB-KW"/>
</dbReference>
<dbReference type="SUPFAM" id="SSF51984">
    <property type="entry name" value="MurCD N-terminal domain"/>
    <property type="match status" value="1"/>
</dbReference>
<dbReference type="Gene3D" id="3.90.190.20">
    <property type="entry name" value="Mur ligase, C-terminal domain"/>
    <property type="match status" value="1"/>
</dbReference>
<dbReference type="PANTHER" id="PTHR43445:SF3">
    <property type="entry name" value="UDP-N-ACETYLMURAMATE--L-ALANINE LIGASE"/>
    <property type="match status" value="1"/>
</dbReference>
<evidence type="ECO:0000256" key="2">
    <source>
        <dbReference type="ARBA" id="ARBA00022618"/>
    </source>
</evidence>
<dbReference type="InterPro" id="IPR036615">
    <property type="entry name" value="Mur_ligase_C_dom_sf"/>
</dbReference>
<dbReference type="Proteomes" id="UP000255423">
    <property type="component" value="Unassembled WGS sequence"/>
</dbReference>
<dbReference type="SUPFAM" id="SSF53244">
    <property type="entry name" value="MurD-like peptide ligases, peptide-binding domain"/>
    <property type="match status" value="1"/>
</dbReference>
<dbReference type="EMBL" id="UHJL01000001">
    <property type="protein sequence ID" value="SUQ19500.1"/>
    <property type="molecule type" value="Genomic_DNA"/>
</dbReference>
<dbReference type="InterPro" id="IPR004101">
    <property type="entry name" value="Mur_ligase_C"/>
</dbReference>
<feature type="domain" description="Mur ligase C-terminal" evidence="11">
    <location>
        <begin position="316"/>
        <end position="457"/>
    </location>
</feature>
<feature type="domain" description="Mur ligase N-terminal catalytic" evidence="10">
    <location>
        <begin position="7"/>
        <end position="111"/>
    </location>
</feature>
<gene>
    <name evidence="13" type="ORF">SAMN05661053_0736</name>
</gene>
<evidence type="ECO:0000313" key="14">
    <source>
        <dbReference type="Proteomes" id="UP000255423"/>
    </source>
</evidence>
<evidence type="ECO:0000259" key="10">
    <source>
        <dbReference type="Pfam" id="PF01225"/>
    </source>
</evidence>
<sequence>MTNSYFFIGVAGVGMSAIAQYLVGKGVAVSGSDRQFGEFLNGNAEKPLVMSQLEDCGIKCFAQDGSGVVEGLTAVVVSTAIEDTNPDLKRAKELGVPVMHRSEMLAKISKEARTIAISGTSGKSTVTAMVYHILEYAGLQPSVMTGAGLVNLQAQGKIGNAVSGKGEWLVAEVDESDGTLVRYEPEIGVILNIDKDHKEISELEQIFLKFSQNVLSAGHILIVNDAHPLAKKFSAGREFDFGYESYVSVQGIDFKSVGTHIQFRVRHGNELVKFEIPLPGKHNMENALAATAAALRAGVSLHTCADALSSFPGVFRRHQILGTFNGITLVDDFAHNPAKIAASIKSAQDFTDGRVIAWFQPHGFGPTRFLRKDLVDFIAKTLRPMDMDFDRKNDVMFFSEIYYAGGTVTRDISAGDLADDLILKGCEAIYIADRNECAKKMLEYAEPGDTILLMGARDPSLQEFARSVKQLLENR</sequence>
<dbReference type="PANTHER" id="PTHR43445">
    <property type="entry name" value="UDP-N-ACETYLMURAMATE--L-ALANINE LIGASE-RELATED"/>
    <property type="match status" value="1"/>
</dbReference>
<evidence type="ECO:0000256" key="5">
    <source>
        <dbReference type="ARBA" id="ARBA00022960"/>
    </source>
</evidence>
<dbReference type="Gene3D" id="3.40.50.720">
    <property type="entry name" value="NAD(P)-binding Rossmann-like Domain"/>
    <property type="match status" value="1"/>
</dbReference>
<evidence type="ECO:0000259" key="11">
    <source>
        <dbReference type="Pfam" id="PF02875"/>
    </source>
</evidence>
<keyword evidence="4" id="KW-0067">ATP-binding</keyword>
<dbReference type="InterPro" id="IPR036565">
    <property type="entry name" value="Mur-like_cat_sf"/>
</dbReference>
<evidence type="ECO:0000256" key="6">
    <source>
        <dbReference type="ARBA" id="ARBA00022984"/>
    </source>
</evidence>
<proteinExistence type="predicted"/>
<dbReference type="RefSeq" id="WP_073423985.1">
    <property type="nucleotide sequence ID" value="NZ_UHJL01000001.1"/>
</dbReference>
<keyword evidence="8" id="KW-0961">Cell wall biogenesis/degradation</keyword>
<dbReference type="GO" id="GO:0009252">
    <property type="term" value="P:peptidoglycan biosynthetic process"/>
    <property type="evidence" value="ECO:0007669"/>
    <property type="project" value="UniProtKB-KW"/>
</dbReference>
<keyword evidence="9" id="KW-1133">Transmembrane helix</keyword>
<evidence type="ECO:0000256" key="8">
    <source>
        <dbReference type="ARBA" id="ARBA00023316"/>
    </source>
</evidence>
<dbReference type="AlphaFoldDB" id="A0A380RVB2"/>
<evidence type="ECO:0000256" key="3">
    <source>
        <dbReference type="ARBA" id="ARBA00022741"/>
    </source>
</evidence>
<keyword evidence="1 13" id="KW-0436">Ligase</keyword>
<evidence type="ECO:0000256" key="1">
    <source>
        <dbReference type="ARBA" id="ARBA00022598"/>
    </source>
</evidence>
<dbReference type="GO" id="GO:0016881">
    <property type="term" value="F:acid-amino acid ligase activity"/>
    <property type="evidence" value="ECO:0007669"/>
    <property type="project" value="InterPro"/>
</dbReference>
<dbReference type="InterPro" id="IPR050061">
    <property type="entry name" value="MurCDEF_pg_biosynth"/>
</dbReference>
<reference evidence="13 14" key="1">
    <citation type="submission" date="2017-08" db="EMBL/GenBank/DDBJ databases">
        <authorList>
            <person name="de Groot N.N."/>
        </authorList>
    </citation>
    <scope>NUCLEOTIDE SEQUENCE [LARGE SCALE GENOMIC DNA]</scope>
    <source>
        <strain evidence="13 14">HM2</strain>
    </source>
</reference>